<dbReference type="Proteomes" id="UP000441717">
    <property type="component" value="Unassembled WGS sequence"/>
</dbReference>
<dbReference type="SMART" id="SM00530">
    <property type="entry name" value="HTH_XRE"/>
    <property type="match status" value="1"/>
</dbReference>
<evidence type="ECO:0000256" key="1">
    <source>
        <dbReference type="ARBA" id="ARBA00023125"/>
    </source>
</evidence>
<protein>
    <submittedName>
        <fullName evidence="3">Helix-turn-helix domain-containing protein</fullName>
    </submittedName>
</protein>
<evidence type="ECO:0000313" key="3">
    <source>
        <dbReference type="EMBL" id="MQL53623.1"/>
    </source>
</evidence>
<proteinExistence type="predicted"/>
<dbReference type="InterPro" id="IPR010982">
    <property type="entry name" value="Lambda_DNA-bd_dom_sf"/>
</dbReference>
<sequence length="112" mass="12697">MDIANRIVQLRKERNYSTTKLAKLAGIAQSTLREIEIGNTSPTWDTILKLCKALEVSPFVLISQDFFAPSGDQGTALSPDLRQILDTARQLTPRQRKILLEVMEEWIAQNKK</sequence>
<gene>
    <name evidence="3" type="ORF">GFC01_15400</name>
</gene>
<dbReference type="PROSITE" id="PS50943">
    <property type="entry name" value="HTH_CROC1"/>
    <property type="match status" value="1"/>
</dbReference>
<dbReference type="SUPFAM" id="SSF47413">
    <property type="entry name" value="lambda repressor-like DNA-binding domains"/>
    <property type="match status" value="1"/>
</dbReference>
<evidence type="ECO:0000259" key="2">
    <source>
        <dbReference type="PROSITE" id="PS50943"/>
    </source>
</evidence>
<reference evidence="3 4" key="1">
    <citation type="submission" date="2019-10" db="EMBL/GenBank/DDBJ databases">
        <title>Comparative genomics of sulfur disproportionating microorganisms.</title>
        <authorList>
            <person name="Ward L.M."/>
            <person name="Bertran E."/>
            <person name="Johnston D."/>
        </authorList>
    </citation>
    <scope>NUCLEOTIDE SEQUENCE [LARGE SCALE GENOMIC DNA]</scope>
    <source>
        <strain evidence="3 4">DSM 14055</strain>
    </source>
</reference>
<dbReference type="Gene3D" id="1.10.260.40">
    <property type="entry name" value="lambda repressor-like DNA-binding domains"/>
    <property type="match status" value="1"/>
</dbReference>
<comment type="caution">
    <text evidence="3">The sequence shown here is derived from an EMBL/GenBank/DDBJ whole genome shotgun (WGS) entry which is preliminary data.</text>
</comment>
<feature type="domain" description="HTH cro/C1-type" evidence="2">
    <location>
        <begin position="7"/>
        <end position="61"/>
    </location>
</feature>
<keyword evidence="4" id="KW-1185">Reference proteome</keyword>
<organism evidence="3 4">
    <name type="scientific">Desulfofundulus thermobenzoicus</name>
    <dbReference type="NCBI Taxonomy" id="29376"/>
    <lineage>
        <taxon>Bacteria</taxon>
        <taxon>Bacillati</taxon>
        <taxon>Bacillota</taxon>
        <taxon>Clostridia</taxon>
        <taxon>Eubacteriales</taxon>
        <taxon>Peptococcaceae</taxon>
        <taxon>Desulfofundulus</taxon>
    </lineage>
</organism>
<dbReference type="GO" id="GO:0003677">
    <property type="term" value="F:DNA binding"/>
    <property type="evidence" value="ECO:0007669"/>
    <property type="project" value="UniProtKB-KW"/>
</dbReference>
<keyword evidence="1" id="KW-0238">DNA-binding</keyword>
<accession>A0A6N7IVM0</accession>
<dbReference type="OrthoDB" id="118856at2"/>
<dbReference type="CDD" id="cd00093">
    <property type="entry name" value="HTH_XRE"/>
    <property type="match status" value="1"/>
</dbReference>
<dbReference type="PANTHER" id="PTHR46797">
    <property type="entry name" value="HTH-TYPE TRANSCRIPTIONAL REGULATOR"/>
    <property type="match status" value="1"/>
</dbReference>
<dbReference type="Pfam" id="PF01381">
    <property type="entry name" value="HTH_3"/>
    <property type="match status" value="1"/>
</dbReference>
<evidence type="ECO:0000313" key="4">
    <source>
        <dbReference type="Proteomes" id="UP000441717"/>
    </source>
</evidence>
<dbReference type="GO" id="GO:0005829">
    <property type="term" value="C:cytosol"/>
    <property type="evidence" value="ECO:0007669"/>
    <property type="project" value="TreeGrafter"/>
</dbReference>
<name>A0A6N7IVM0_9FIRM</name>
<dbReference type="PANTHER" id="PTHR46797:SF1">
    <property type="entry name" value="METHYLPHOSPHONATE SYNTHASE"/>
    <property type="match status" value="1"/>
</dbReference>
<dbReference type="InterPro" id="IPR050807">
    <property type="entry name" value="TransReg_Diox_bact_type"/>
</dbReference>
<dbReference type="InterPro" id="IPR001387">
    <property type="entry name" value="Cro/C1-type_HTH"/>
</dbReference>
<dbReference type="EMBL" id="WHYR01000057">
    <property type="protein sequence ID" value="MQL53623.1"/>
    <property type="molecule type" value="Genomic_DNA"/>
</dbReference>
<dbReference type="AlphaFoldDB" id="A0A6N7IVM0"/>
<dbReference type="GO" id="GO:0003700">
    <property type="term" value="F:DNA-binding transcription factor activity"/>
    <property type="evidence" value="ECO:0007669"/>
    <property type="project" value="TreeGrafter"/>
</dbReference>
<dbReference type="RefSeq" id="WP_152948085.1">
    <property type="nucleotide sequence ID" value="NZ_WHYR01000057.1"/>
</dbReference>